<reference evidence="2 3" key="2">
    <citation type="submission" date="2013-12" db="EMBL/GenBank/DDBJ databases">
        <authorList>
            <person name="Yu Y."/>
            <person name="Lee S."/>
            <person name="de Baynast K."/>
            <person name="Wissotski M."/>
            <person name="Liu L."/>
            <person name="Talag J."/>
            <person name="Goicoechea J."/>
            <person name="Angelova A."/>
            <person name="Jetty R."/>
            <person name="Kudrna D."/>
            <person name="Golser W."/>
            <person name="Rivera L."/>
            <person name="Zhang J."/>
            <person name="Wing R."/>
        </authorList>
    </citation>
    <scope>NUCLEOTIDE SEQUENCE</scope>
</reference>
<dbReference type="EnsemblPlants" id="LPERR02G16260.1">
    <property type="protein sequence ID" value="LPERR02G16260.1"/>
    <property type="gene ID" value="LPERR02G16260"/>
</dbReference>
<keyword evidence="1" id="KW-1133">Transmembrane helix</keyword>
<keyword evidence="1" id="KW-0812">Transmembrane</keyword>
<dbReference type="HOGENOM" id="CLU_2725820_0_0_1"/>
<reference evidence="2" key="3">
    <citation type="submission" date="2015-04" db="UniProtKB">
        <authorList>
            <consortium name="EnsemblPlants"/>
        </authorList>
    </citation>
    <scope>IDENTIFICATION</scope>
</reference>
<dbReference type="Gramene" id="LPERR02G16260.2">
    <property type="protein sequence ID" value="LPERR02G16260.2"/>
    <property type="gene ID" value="LPERR02G16260"/>
</dbReference>
<sequence>MSFYTPAALMYLLSHIVTAIFVILIKKYSFVSWHIVSTGEDPLIFDVTLKSNIFQNGQIHGLESAAIDFLQS</sequence>
<accession>A0A0D9VGZ9</accession>
<dbReference type="STRING" id="77586.A0A0D9VGZ9"/>
<dbReference type="EnsemblPlants" id="LPERR02G16260.2">
    <property type="protein sequence ID" value="LPERR02G16260.2"/>
    <property type="gene ID" value="LPERR02G16260"/>
</dbReference>
<protein>
    <submittedName>
        <fullName evidence="2">Uncharacterized protein</fullName>
    </submittedName>
</protein>
<organism evidence="2 3">
    <name type="scientific">Leersia perrieri</name>
    <dbReference type="NCBI Taxonomy" id="77586"/>
    <lineage>
        <taxon>Eukaryota</taxon>
        <taxon>Viridiplantae</taxon>
        <taxon>Streptophyta</taxon>
        <taxon>Embryophyta</taxon>
        <taxon>Tracheophyta</taxon>
        <taxon>Spermatophyta</taxon>
        <taxon>Magnoliopsida</taxon>
        <taxon>Liliopsida</taxon>
        <taxon>Poales</taxon>
        <taxon>Poaceae</taxon>
        <taxon>BOP clade</taxon>
        <taxon>Oryzoideae</taxon>
        <taxon>Oryzeae</taxon>
        <taxon>Oryzinae</taxon>
        <taxon>Leersia</taxon>
    </lineage>
</organism>
<keyword evidence="1" id="KW-0472">Membrane</keyword>
<evidence type="ECO:0000256" key="1">
    <source>
        <dbReference type="SAM" id="Phobius"/>
    </source>
</evidence>
<dbReference type="AlphaFoldDB" id="A0A0D9VGZ9"/>
<evidence type="ECO:0000313" key="2">
    <source>
        <dbReference type="EnsemblPlants" id="LPERR02G16260.1"/>
    </source>
</evidence>
<proteinExistence type="predicted"/>
<feature type="transmembrane region" description="Helical" evidence="1">
    <location>
        <begin position="6"/>
        <end position="25"/>
    </location>
</feature>
<dbReference type="Proteomes" id="UP000032180">
    <property type="component" value="Chromosome 2"/>
</dbReference>
<keyword evidence="3" id="KW-1185">Reference proteome</keyword>
<name>A0A0D9VGZ9_9ORYZ</name>
<dbReference type="Gramene" id="LPERR02G16260.1">
    <property type="protein sequence ID" value="LPERR02G16260.1"/>
    <property type="gene ID" value="LPERR02G16260"/>
</dbReference>
<evidence type="ECO:0000313" key="3">
    <source>
        <dbReference type="Proteomes" id="UP000032180"/>
    </source>
</evidence>
<reference evidence="2 3" key="1">
    <citation type="submission" date="2012-08" db="EMBL/GenBank/DDBJ databases">
        <title>Oryza genome evolution.</title>
        <authorList>
            <person name="Wing R.A."/>
        </authorList>
    </citation>
    <scope>NUCLEOTIDE SEQUENCE</scope>
</reference>